<comment type="caution">
    <text evidence="5">The sequence shown here is derived from an EMBL/GenBank/DDBJ whole genome shotgun (WGS) entry which is preliminary data.</text>
</comment>
<dbReference type="PROSITE" id="PS00134">
    <property type="entry name" value="TRYPSIN_HIS"/>
    <property type="match status" value="1"/>
</dbReference>
<reference evidence="5" key="2">
    <citation type="submission" date="2018-11" db="EMBL/GenBank/DDBJ databases">
        <title>Trombidioid mite genomics.</title>
        <authorList>
            <person name="Dong X."/>
        </authorList>
    </citation>
    <scope>NUCLEOTIDE SEQUENCE</scope>
    <source>
        <strain evidence="5">UoL-WK</strain>
    </source>
</reference>
<dbReference type="InterPro" id="IPR001314">
    <property type="entry name" value="Peptidase_S1A"/>
</dbReference>
<dbReference type="InterPro" id="IPR043504">
    <property type="entry name" value="Peptidase_S1_PA_chymotrypsin"/>
</dbReference>
<proteinExistence type="inferred from homology"/>
<dbReference type="AlphaFoldDB" id="A0A3S4QVT6"/>
<dbReference type="PRINTS" id="PR00722">
    <property type="entry name" value="CHYMOTRYPSIN"/>
</dbReference>
<dbReference type="GO" id="GO:0006508">
    <property type="term" value="P:proteolysis"/>
    <property type="evidence" value="ECO:0007669"/>
    <property type="project" value="UniProtKB-KW"/>
</dbReference>
<dbReference type="PROSITE" id="PS00135">
    <property type="entry name" value="TRYPSIN_SER"/>
    <property type="match status" value="1"/>
</dbReference>
<evidence type="ECO:0000259" key="4">
    <source>
        <dbReference type="PROSITE" id="PS50240"/>
    </source>
</evidence>
<dbReference type="InterPro" id="IPR009003">
    <property type="entry name" value="Peptidase_S1_PA"/>
</dbReference>
<dbReference type="STRING" id="1965070.A0A3S4QVT6"/>
<dbReference type="InterPro" id="IPR033116">
    <property type="entry name" value="TRYPSIN_SER"/>
</dbReference>
<accession>A0A3S4QVT6</accession>
<dbReference type="GO" id="GO:0004252">
    <property type="term" value="F:serine-type endopeptidase activity"/>
    <property type="evidence" value="ECO:0007669"/>
    <property type="project" value="InterPro"/>
</dbReference>
<keyword evidence="7" id="KW-1185">Reference proteome</keyword>
<dbReference type="PROSITE" id="PS50240">
    <property type="entry name" value="TRYPSIN_DOM"/>
    <property type="match status" value="1"/>
</dbReference>
<sequence length="209" mass="23192">MLINSRWIITAAHCVVGKTPSDIRVILGLNNLNSAWFFSRKISNIIKNPDYVGPPRHQNDIALLKLSENLPTSDLYPVCLPSSQVTRFSNLFATGWGAVKDGQAGSIEMNVVDVDQKDDYCSKTYGRWLFNSSIQICANAFSKDVCDGDSGGALFSYSSSRAHGVGIVSWGIICGNEKYPSVFTRITAYLRWIYAYANTDAIWCDHPQH</sequence>
<dbReference type="InterPro" id="IPR018114">
    <property type="entry name" value="TRYPSIN_HIS"/>
</dbReference>
<evidence type="ECO:0000313" key="5">
    <source>
        <dbReference type="EMBL" id="RWS08382.1"/>
    </source>
</evidence>
<protein>
    <recommendedName>
        <fullName evidence="4">Peptidase S1 domain-containing protein</fullName>
    </recommendedName>
</protein>
<dbReference type="Pfam" id="PF00089">
    <property type="entry name" value="Trypsin"/>
    <property type="match status" value="1"/>
</dbReference>
<evidence type="ECO:0000256" key="3">
    <source>
        <dbReference type="RuleBase" id="RU363034"/>
    </source>
</evidence>
<evidence type="ECO:0000256" key="1">
    <source>
        <dbReference type="ARBA" id="ARBA00023157"/>
    </source>
</evidence>
<keyword evidence="3" id="KW-0645">Protease</keyword>
<organism evidence="5 7">
    <name type="scientific">Dinothrombium tinctorium</name>
    <dbReference type="NCBI Taxonomy" id="1965070"/>
    <lineage>
        <taxon>Eukaryota</taxon>
        <taxon>Metazoa</taxon>
        <taxon>Ecdysozoa</taxon>
        <taxon>Arthropoda</taxon>
        <taxon>Chelicerata</taxon>
        <taxon>Arachnida</taxon>
        <taxon>Acari</taxon>
        <taxon>Acariformes</taxon>
        <taxon>Trombidiformes</taxon>
        <taxon>Prostigmata</taxon>
        <taxon>Anystina</taxon>
        <taxon>Parasitengona</taxon>
        <taxon>Trombidioidea</taxon>
        <taxon>Trombidiidae</taxon>
        <taxon>Dinothrombium</taxon>
    </lineage>
</organism>
<dbReference type="CDD" id="cd00190">
    <property type="entry name" value="Tryp_SPc"/>
    <property type="match status" value="1"/>
</dbReference>
<reference evidence="5 7" key="1">
    <citation type="journal article" date="2018" name="Gigascience">
        <title>Genomes of trombidid mites reveal novel predicted allergens and laterally-transferred genes associated with secondary metabolism.</title>
        <authorList>
            <person name="Dong X."/>
            <person name="Chaisiri K."/>
            <person name="Xia D."/>
            <person name="Armstrong S.D."/>
            <person name="Fang Y."/>
            <person name="Donnelly M.J."/>
            <person name="Kadowaki T."/>
            <person name="McGarry J.W."/>
            <person name="Darby A.C."/>
            <person name="Makepeace B.L."/>
        </authorList>
    </citation>
    <scope>NUCLEOTIDE SEQUENCE [LARGE SCALE GENOMIC DNA]</scope>
    <source>
        <strain evidence="5">UoL-WK</strain>
    </source>
</reference>
<evidence type="ECO:0000256" key="2">
    <source>
        <dbReference type="ARBA" id="ARBA00024195"/>
    </source>
</evidence>
<keyword evidence="3" id="KW-0378">Hydrolase</keyword>
<feature type="domain" description="Peptidase S1" evidence="4">
    <location>
        <begin position="1"/>
        <end position="198"/>
    </location>
</feature>
<comment type="similarity">
    <text evidence="2">Belongs to the peptidase S1 family. CLIP subfamily.</text>
</comment>
<dbReference type="SUPFAM" id="SSF50494">
    <property type="entry name" value="Trypsin-like serine proteases"/>
    <property type="match status" value="1"/>
</dbReference>
<dbReference type="EMBL" id="NCKU01002994">
    <property type="protein sequence ID" value="RWS08382.1"/>
    <property type="molecule type" value="Genomic_DNA"/>
</dbReference>
<dbReference type="OrthoDB" id="6515605at2759"/>
<evidence type="ECO:0000313" key="7">
    <source>
        <dbReference type="Proteomes" id="UP000285301"/>
    </source>
</evidence>
<keyword evidence="3" id="KW-0720">Serine protease</keyword>
<dbReference type="Gene3D" id="2.40.10.10">
    <property type="entry name" value="Trypsin-like serine proteases"/>
    <property type="match status" value="1"/>
</dbReference>
<evidence type="ECO:0000313" key="6">
    <source>
        <dbReference type="EMBL" id="RWS08496.1"/>
    </source>
</evidence>
<gene>
    <name evidence="5" type="ORF">B4U79_08083</name>
    <name evidence="6" type="ORF">B4U79_09157</name>
</gene>
<dbReference type="Proteomes" id="UP000285301">
    <property type="component" value="Unassembled WGS sequence"/>
</dbReference>
<dbReference type="EMBL" id="NCKU01002946">
    <property type="protein sequence ID" value="RWS08496.1"/>
    <property type="molecule type" value="Genomic_DNA"/>
</dbReference>
<dbReference type="PANTHER" id="PTHR24256">
    <property type="entry name" value="TRYPTASE-RELATED"/>
    <property type="match status" value="1"/>
</dbReference>
<name>A0A3S4QVT6_9ACAR</name>
<dbReference type="InterPro" id="IPR001254">
    <property type="entry name" value="Trypsin_dom"/>
</dbReference>
<dbReference type="SMART" id="SM00020">
    <property type="entry name" value="Tryp_SPc"/>
    <property type="match status" value="1"/>
</dbReference>
<dbReference type="InterPro" id="IPR051487">
    <property type="entry name" value="Ser/Thr_Proteases_Immune/Dev"/>
</dbReference>
<keyword evidence="1" id="KW-1015">Disulfide bond</keyword>